<evidence type="ECO:0000313" key="1">
    <source>
        <dbReference type="EMBL" id="KAF7841692.1"/>
    </source>
</evidence>
<protein>
    <submittedName>
        <fullName evidence="1">Uncharacterized protein</fullName>
    </submittedName>
</protein>
<keyword evidence="2" id="KW-1185">Reference proteome</keyword>
<dbReference type="EMBL" id="JAAIUW010000002">
    <property type="protein sequence ID" value="KAF7841692.1"/>
    <property type="molecule type" value="Genomic_DNA"/>
</dbReference>
<dbReference type="AlphaFoldDB" id="A0A834XBJ4"/>
<organism evidence="1 2">
    <name type="scientific">Senna tora</name>
    <dbReference type="NCBI Taxonomy" id="362788"/>
    <lineage>
        <taxon>Eukaryota</taxon>
        <taxon>Viridiplantae</taxon>
        <taxon>Streptophyta</taxon>
        <taxon>Embryophyta</taxon>
        <taxon>Tracheophyta</taxon>
        <taxon>Spermatophyta</taxon>
        <taxon>Magnoliopsida</taxon>
        <taxon>eudicotyledons</taxon>
        <taxon>Gunneridae</taxon>
        <taxon>Pentapetalae</taxon>
        <taxon>rosids</taxon>
        <taxon>fabids</taxon>
        <taxon>Fabales</taxon>
        <taxon>Fabaceae</taxon>
        <taxon>Caesalpinioideae</taxon>
        <taxon>Cassia clade</taxon>
        <taxon>Senna</taxon>
    </lineage>
</organism>
<name>A0A834XBJ4_9FABA</name>
<sequence length="42" mass="4659">MRNRGASISGEAITNKQFRFLLPSLSVTSIQGKDVVIKRSPR</sequence>
<dbReference type="Proteomes" id="UP000634136">
    <property type="component" value="Unassembled WGS sequence"/>
</dbReference>
<evidence type="ECO:0000313" key="2">
    <source>
        <dbReference type="Proteomes" id="UP000634136"/>
    </source>
</evidence>
<proteinExistence type="predicted"/>
<comment type="caution">
    <text evidence="1">The sequence shown here is derived from an EMBL/GenBank/DDBJ whole genome shotgun (WGS) entry which is preliminary data.</text>
</comment>
<reference evidence="1" key="1">
    <citation type="submission" date="2020-09" db="EMBL/GenBank/DDBJ databases">
        <title>Genome-Enabled Discovery of Anthraquinone Biosynthesis in Senna tora.</title>
        <authorList>
            <person name="Kang S.-H."/>
            <person name="Pandey R.P."/>
            <person name="Lee C.-M."/>
            <person name="Sim J.-S."/>
            <person name="Jeong J.-T."/>
            <person name="Choi B.-S."/>
            <person name="Jung M."/>
            <person name="Ginzburg D."/>
            <person name="Zhao K."/>
            <person name="Won S.Y."/>
            <person name="Oh T.-J."/>
            <person name="Yu Y."/>
            <person name="Kim N.-H."/>
            <person name="Lee O.R."/>
            <person name="Lee T.-H."/>
            <person name="Bashyal P."/>
            <person name="Kim T.-S."/>
            <person name="Lee W.-H."/>
            <person name="Kawkins C."/>
            <person name="Kim C.-K."/>
            <person name="Kim J.S."/>
            <person name="Ahn B.O."/>
            <person name="Rhee S.Y."/>
            <person name="Sohng J.K."/>
        </authorList>
    </citation>
    <scope>NUCLEOTIDE SEQUENCE</scope>
    <source>
        <tissue evidence="1">Leaf</tissue>
    </source>
</reference>
<gene>
    <name evidence="1" type="ORF">G2W53_003990</name>
</gene>
<accession>A0A834XBJ4</accession>